<dbReference type="EMBL" id="FWYB01000001">
    <property type="protein sequence ID" value="SMC52028.1"/>
    <property type="molecule type" value="Genomic_DNA"/>
</dbReference>
<gene>
    <name evidence="3" type="ORF">SAMN04488101_10154</name>
</gene>
<dbReference type="SUPFAM" id="SSF51735">
    <property type="entry name" value="NAD(P)-binding Rossmann-fold domains"/>
    <property type="match status" value="1"/>
</dbReference>
<dbReference type="RefSeq" id="WP_235005201.1">
    <property type="nucleotide sequence ID" value="NZ_FWYB01000001.1"/>
</dbReference>
<proteinExistence type="inferred from homology"/>
<dbReference type="GO" id="GO:0016491">
    <property type="term" value="F:oxidoreductase activity"/>
    <property type="evidence" value="ECO:0007669"/>
    <property type="project" value="UniProtKB-KW"/>
</dbReference>
<dbReference type="InterPro" id="IPR020904">
    <property type="entry name" value="Sc_DH/Rdtase_CS"/>
</dbReference>
<evidence type="ECO:0000313" key="3">
    <source>
        <dbReference type="EMBL" id="SMC52028.1"/>
    </source>
</evidence>
<dbReference type="Gene3D" id="3.40.50.720">
    <property type="entry name" value="NAD(P)-binding Rossmann-like Domain"/>
    <property type="match status" value="1"/>
</dbReference>
<accession>A0A1W1ZVE7</accession>
<dbReference type="PANTHER" id="PTHR43669:SF14">
    <property type="entry name" value="OXIDOREDUCTASE"/>
    <property type="match status" value="1"/>
</dbReference>
<organism evidence="3 4">
    <name type="scientific">Pedobacter nyackensis</name>
    <dbReference type="NCBI Taxonomy" id="475255"/>
    <lineage>
        <taxon>Bacteria</taxon>
        <taxon>Pseudomonadati</taxon>
        <taxon>Bacteroidota</taxon>
        <taxon>Sphingobacteriia</taxon>
        <taxon>Sphingobacteriales</taxon>
        <taxon>Sphingobacteriaceae</taxon>
        <taxon>Pedobacter</taxon>
    </lineage>
</organism>
<evidence type="ECO:0000256" key="2">
    <source>
        <dbReference type="ARBA" id="ARBA00023002"/>
    </source>
</evidence>
<dbReference type="PROSITE" id="PS00061">
    <property type="entry name" value="ADH_SHORT"/>
    <property type="match status" value="1"/>
</dbReference>
<dbReference type="Pfam" id="PF13561">
    <property type="entry name" value="adh_short_C2"/>
    <property type="match status" value="1"/>
</dbReference>
<name>A0A1W1ZVE7_9SPHI</name>
<comment type="similarity">
    <text evidence="1">Belongs to the short-chain dehydrogenases/reductases (SDR) family.</text>
</comment>
<sequence length="257" mass="27764">MEKLFQNKVLVISGGLGDIGQAICREFAGQGAAIAIGDLQALADAQEFLNELKQEYRVAAHYNKVDVSDAAEVDKWLQEVEEVLGIPSLIISNAATVTQAGIHQVSPEEWSRELRVNLDGAFYLTQKATKRMLEEKLPGHVIFIGSWAAEAVHPNLPAYCVSKAGLRMLCKCMALELAPHQIMVNEIAPGYVQAGLSAEIWAKNPELIQQAAEKVPVGKIMSAATVAKQVAYLCHPANEHITGSTLLIDGGLSLRAL</sequence>
<evidence type="ECO:0000256" key="1">
    <source>
        <dbReference type="ARBA" id="ARBA00006484"/>
    </source>
</evidence>
<dbReference type="CDD" id="cd05233">
    <property type="entry name" value="SDR_c"/>
    <property type="match status" value="1"/>
</dbReference>
<evidence type="ECO:0000313" key="4">
    <source>
        <dbReference type="Proteomes" id="UP000192678"/>
    </source>
</evidence>
<dbReference type="PRINTS" id="PR00081">
    <property type="entry name" value="GDHRDH"/>
</dbReference>
<keyword evidence="4" id="KW-1185">Reference proteome</keyword>
<dbReference type="InterPro" id="IPR036291">
    <property type="entry name" value="NAD(P)-bd_dom_sf"/>
</dbReference>
<dbReference type="PANTHER" id="PTHR43669">
    <property type="entry name" value="5-KETO-D-GLUCONATE 5-REDUCTASE"/>
    <property type="match status" value="1"/>
</dbReference>
<dbReference type="Proteomes" id="UP000192678">
    <property type="component" value="Unassembled WGS sequence"/>
</dbReference>
<dbReference type="AlphaFoldDB" id="A0A1W1ZVE7"/>
<dbReference type="FunFam" id="3.40.50.720:FF:000084">
    <property type="entry name" value="Short-chain dehydrogenase reductase"/>
    <property type="match status" value="1"/>
</dbReference>
<dbReference type="STRING" id="475255.SAMN04488101_10154"/>
<reference evidence="3 4" key="1">
    <citation type="submission" date="2017-04" db="EMBL/GenBank/DDBJ databases">
        <authorList>
            <person name="Afonso C.L."/>
            <person name="Miller P.J."/>
            <person name="Scott M.A."/>
            <person name="Spackman E."/>
            <person name="Goraichik I."/>
            <person name="Dimitrov K.M."/>
            <person name="Suarez D.L."/>
            <person name="Swayne D.E."/>
        </authorList>
    </citation>
    <scope>NUCLEOTIDE SEQUENCE [LARGE SCALE GENOMIC DNA]</scope>
    <source>
        <strain evidence="3 4">DSM 19625</strain>
    </source>
</reference>
<dbReference type="InterPro" id="IPR002347">
    <property type="entry name" value="SDR_fam"/>
</dbReference>
<protein>
    <submittedName>
        <fullName evidence="3">Glucose 1-dehydrogenase</fullName>
    </submittedName>
</protein>
<keyword evidence="2" id="KW-0560">Oxidoreductase</keyword>